<name>A0ABR8R1G3_9CAUL</name>
<dbReference type="Gene3D" id="3.40.50.1820">
    <property type="entry name" value="alpha/beta hydrolase"/>
    <property type="match status" value="1"/>
</dbReference>
<accession>A0ABR8R1G3</accession>
<dbReference type="RefSeq" id="WP_191744014.1">
    <property type="nucleotide sequence ID" value="NZ_JACSQU010000002.1"/>
</dbReference>
<comment type="caution">
    <text evidence="3">The sequence shown here is derived from an EMBL/GenBank/DDBJ whole genome shotgun (WGS) entry which is preliminary data.</text>
</comment>
<dbReference type="EMBL" id="JACSQU010000002">
    <property type="protein sequence ID" value="MBD7941613.1"/>
    <property type="molecule type" value="Genomic_DNA"/>
</dbReference>
<dbReference type="PANTHER" id="PTHR40841">
    <property type="entry name" value="SIDEROPHORE TRIACETYLFUSARININE C ESTERASE"/>
    <property type="match status" value="1"/>
</dbReference>
<dbReference type="GO" id="GO:0016787">
    <property type="term" value="F:hydrolase activity"/>
    <property type="evidence" value="ECO:0007669"/>
    <property type="project" value="UniProtKB-KW"/>
</dbReference>
<dbReference type="InterPro" id="IPR052558">
    <property type="entry name" value="Siderophore_Hydrolase_D"/>
</dbReference>
<sequence length="257" mass="26635">MDSAPCVFSPSAPPLSGGCRVLSLAADGDAPGLTLWLSAPEGEPPAEGWPLLIVLEGEAYFTAAAECARRLARRPQKTRVGPMMVMGVALAPSAERVGAFAFTPGPDTGDGAPAPRGPGLLRRLVDDVLPLAVRQGAAPARVALMGHSMSGQFVLEARARSAPFARFAAVSPSIWWNPAVIEAQPSQAHSELFLAVGAEEEAPGLPGPHLARRMVSNLRDLAGATGAPLSVLTDEDHGSTPFASLPAILRFVARSQA</sequence>
<evidence type="ECO:0000313" key="4">
    <source>
        <dbReference type="Proteomes" id="UP000638918"/>
    </source>
</evidence>
<evidence type="ECO:0000256" key="1">
    <source>
        <dbReference type="ARBA" id="ARBA00005622"/>
    </source>
</evidence>
<dbReference type="SUPFAM" id="SSF53474">
    <property type="entry name" value="alpha/beta-Hydrolases"/>
    <property type="match status" value="1"/>
</dbReference>
<protein>
    <submittedName>
        <fullName evidence="3">Alpha/beta hydrolase</fullName>
    </submittedName>
</protein>
<dbReference type="Proteomes" id="UP000638918">
    <property type="component" value="Unassembled WGS sequence"/>
</dbReference>
<gene>
    <name evidence="3" type="ORF">H9656_09465</name>
</gene>
<comment type="similarity">
    <text evidence="1">Belongs to the esterase D family.</text>
</comment>
<organism evidence="3 4">
    <name type="scientific">Brevundimonas guildfordensis</name>
    <dbReference type="NCBI Taxonomy" id="2762241"/>
    <lineage>
        <taxon>Bacteria</taxon>
        <taxon>Pseudomonadati</taxon>
        <taxon>Pseudomonadota</taxon>
        <taxon>Alphaproteobacteria</taxon>
        <taxon>Caulobacterales</taxon>
        <taxon>Caulobacteraceae</taxon>
        <taxon>Brevundimonas</taxon>
    </lineage>
</organism>
<proteinExistence type="inferred from homology"/>
<reference evidence="3 4" key="1">
    <citation type="submission" date="2020-08" db="EMBL/GenBank/DDBJ databases">
        <title>A Genomic Blueprint of the Chicken Gut Microbiome.</title>
        <authorList>
            <person name="Gilroy R."/>
            <person name="Ravi A."/>
            <person name="Getino M."/>
            <person name="Pursley I."/>
            <person name="Horton D.L."/>
            <person name="Alikhan N.-F."/>
            <person name="Baker D."/>
            <person name="Gharbi K."/>
            <person name="Hall N."/>
            <person name="Watson M."/>
            <person name="Adriaenssens E.M."/>
            <person name="Foster-Nyarko E."/>
            <person name="Jarju S."/>
            <person name="Secka A."/>
            <person name="Antonio M."/>
            <person name="Oren A."/>
            <person name="Chaudhuri R."/>
            <person name="La Ragione R.M."/>
            <person name="Hildebrand F."/>
            <person name="Pallen M.J."/>
        </authorList>
    </citation>
    <scope>NUCLEOTIDE SEQUENCE [LARGE SCALE GENOMIC DNA]</scope>
    <source>
        <strain evidence="3 4">Sa3CVA3</strain>
    </source>
</reference>
<evidence type="ECO:0000256" key="2">
    <source>
        <dbReference type="ARBA" id="ARBA00022801"/>
    </source>
</evidence>
<dbReference type="InterPro" id="IPR029058">
    <property type="entry name" value="AB_hydrolase_fold"/>
</dbReference>
<dbReference type="PANTHER" id="PTHR40841:SF2">
    <property type="entry name" value="SIDEROPHORE-DEGRADING ESTERASE (EUROFUNG)"/>
    <property type="match status" value="1"/>
</dbReference>
<evidence type="ECO:0000313" key="3">
    <source>
        <dbReference type="EMBL" id="MBD7941613.1"/>
    </source>
</evidence>
<keyword evidence="4" id="KW-1185">Reference proteome</keyword>
<keyword evidence="2 3" id="KW-0378">Hydrolase</keyword>